<dbReference type="AlphaFoldDB" id="A0A0S2TFL1"/>
<reference evidence="2" key="1">
    <citation type="submission" date="2015-10" db="EMBL/GenBank/DDBJ databases">
        <title>Description of Candidatus Tenderia electrophaga gen. nov, sp. nov., an Uncultivated Electroautotroph from a Biocathode Enrichment.</title>
        <authorList>
            <person name="Eddie B.J."/>
            <person name="Malanoski A.P."/>
            <person name="Wang Z."/>
            <person name="Hall R.J."/>
            <person name="Oh S.D."/>
            <person name="Heiner C."/>
            <person name="Lin B."/>
            <person name="Strycharz-Glaven S.M."/>
        </authorList>
    </citation>
    <scope>NUCLEOTIDE SEQUENCE [LARGE SCALE GENOMIC DNA]</scope>
    <source>
        <strain evidence="2">NRL1</strain>
    </source>
</reference>
<keyword evidence="3" id="KW-1185">Reference proteome</keyword>
<evidence type="ECO:0000313" key="2">
    <source>
        <dbReference type="EMBL" id="ALP53906.1"/>
    </source>
</evidence>
<dbReference type="EMBL" id="CP013099">
    <property type="protein sequence ID" value="ALP53906.1"/>
    <property type="molecule type" value="Genomic_DNA"/>
</dbReference>
<dbReference type="PANTHER" id="PTHR42695:SF5">
    <property type="entry name" value="GLUTAMINE AMIDOTRANSFERASE YLR126C-RELATED"/>
    <property type="match status" value="1"/>
</dbReference>
<dbReference type="KEGG" id="tee:Tel_12600"/>
<evidence type="ECO:0000259" key="1">
    <source>
        <dbReference type="Pfam" id="PF00117"/>
    </source>
</evidence>
<evidence type="ECO:0000313" key="3">
    <source>
        <dbReference type="Proteomes" id="UP000055136"/>
    </source>
</evidence>
<proteinExistence type="predicted"/>
<dbReference type="GO" id="GO:0005829">
    <property type="term" value="C:cytosol"/>
    <property type="evidence" value="ECO:0007669"/>
    <property type="project" value="TreeGrafter"/>
</dbReference>
<gene>
    <name evidence="2" type="ORF">Tel_12600</name>
</gene>
<dbReference type="SUPFAM" id="SSF52317">
    <property type="entry name" value="Class I glutamine amidotransferase-like"/>
    <property type="match status" value="1"/>
</dbReference>
<dbReference type="InterPro" id="IPR017926">
    <property type="entry name" value="GATASE"/>
</dbReference>
<dbReference type="PANTHER" id="PTHR42695">
    <property type="entry name" value="GLUTAMINE AMIDOTRANSFERASE YLR126C-RELATED"/>
    <property type="match status" value="1"/>
</dbReference>
<name>A0A0S2TFL1_9GAMM</name>
<feature type="domain" description="Glutamine amidotransferase" evidence="1">
    <location>
        <begin position="49"/>
        <end position="187"/>
    </location>
</feature>
<dbReference type="Proteomes" id="UP000055136">
    <property type="component" value="Chromosome"/>
</dbReference>
<accession>A0A0S2TFL1</accession>
<sequence>MASPDAPIYVLQHSPVHPPGYFQAVAARQGFSLRLHPVSPAAPLPPAGESLAGLVLLGGPYDLHPQEMAHRAPWMQQEIELIQRAVEADIPVLGHGLGAELIAAALDARVMRNTVKRIGWFEIQPLREEALAAQWLEGVADWLEMFQWHEQAFDLPLNATRLLRSQWNANEAFVLGRTLALQGHLEVDAAIIKRWLAEYAPEVSQPRENPTVHTKLDINWEEIVQGPEAILSDIQGRLQRLHRVADLLYGRWLQSVEPGRKLCL</sequence>
<dbReference type="Gene3D" id="3.40.50.880">
    <property type="match status" value="1"/>
</dbReference>
<protein>
    <recommendedName>
        <fullName evidence="1">Glutamine amidotransferase domain-containing protein</fullName>
    </recommendedName>
</protein>
<dbReference type="InterPro" id="IPR029062">
    <property type="entry name" value="Class_I_gatase-like"/>
</dbReference>
<dbReference type="InterPro" id="IPR044992">
    <property type="entry name" value="ChyE-like"/>
</dbReference>
<dbReference type="PROSITE" id="PS51273">
    <property type="entry name" value="GATASE_TYPE_1"/>
    <property type="match status" value="1"/>
</dbReference>
<dbReference type="Pfam" id="PF00117">
    <property type="entry name" value="GATase"/>
    <property type="match status" value="1"/>
</dbReference>
<organism evidence="2 3">
    <name type="scientific">Candidatus Tenderia electrophaga</name>
    <dbReference type="NCBI Taxonomy" id="1748243"/>
    <lineage>
        <taxon>Bacteria</taxon>
        <taxon>Pseudomonadati</taxon>
        <taxon>Pseudomonadota</taxon>
        <taxon>Gammaproteobacteria</taxon>
        <taxon>Candidatus Tenderiales</taxon>
        <taxon>Candidatus Tenderiaceae</taxon>
        <taxon>Candidatus Tenderia</taxon>
    </lineage>
</organism>
<dbReference type="STRING" id="1748243.Tel_12600"/>
<dbReference type="CDD" id="cd01741">
    <property type="entry name" value="GATase1_1"/>
    <property type="match status" value="1"/>
</dbReference>